<dbReference type="RefSeq" id="WP_313272127.1">
    <property type="nucleotide sequence ID" value="NZ_JASXSX010000001.1"/>
</dbReference>
<keyword evidence="2" id="KW-1133">Transmembrane helix</keyword>
<feature type="compositionally biased region" description="Polar residues" evidence="1">
    <location>
        <begin position="34"/>
        <end position="44"/>
    </location>
</feature>
<keyword evidence="5" id="KW-1185">Reference proteome</keyword>
<proteinExistence type="predicted"/>
<feature type="transmembrane region" description="Helical" evidence="2">
    <location>
        <begin position="194"/>
        <end position="215"/>
    </location>
</feature>
<feature type="compositionally biased region" description="Basic and acidic residues" evidence="1">
    <location>
        <begin position="17"/>
        <end position="26"/>
    </location>
</feature>
<name>A0ABU3I958_9ACTO</name>
<keyword evidence="2" id="KW-0812">Transmembrane</keyword>
<evidence type="ECO:0000256" key="1">
    <source>
        <dbReference type="SAM" id="MobiDB-lite"/>
    </source>
</evidence>
<feature type="compositionally biased region" description="Polar residues" evidence="1">
    <location>
        <begin position="81"/>
        <end position="103"/>
    </location>
</feature>
<gene>
    <name evidence="4" type="ORF">QS713_02320</name>
</gene>
<sequence length="422" mass="44309">MSDANNPWVNPGGPTEEPPRENRDADPLEPGDAATSSGEKTNPATGPEFTGAEEPGAEKMSREGNSEPKEGRANAQMLPQGANSQGNYQQTDTQVSNPWSKPPSSYGWSVVKPGIIPIRPLKLTDFFEAVFSLIRFNPAGTLGLAVLVGIIGALLAGVSSAIVTNTPMPELGEDPQQLILAFIPVGLQSIGSQLLTGLLTLLAIPMLVLVTLAAVRGYKLNLKQVWAGAKPRLLPALGAGIVISIITTTVGLVTIAAVVAAAIFIVASSQIDSIHLVWVIPLLAIVGILIAALLNARFALTMPAVVEEKLSPLKAIFRSWRLSKGNTWRLAGILILTMIAISVVVGVISMPLSIGLGVIVGLANTSAATLSALSAAVTAISYAISFVLTIPIQAGVVTMLYVDQRIRKEGFDMQLLNESQTH</sequence>
<evidence type="ECO:0000313" key="5">
    <source>
        <dbReference type="Proteomes" id="UP001247542"/>
    </source>
</evidence>
<evidence type="ECO:0000313" key="4">
    <source>
        <dbReference type="EMBL" id="MDT3766900.1"/>
    </source>
</evidence>
<dbReference type="InterPro" id="IPR018476">
    <property type="entry name" value="GlyceroP-diester-Pdiesterase_M"/>
</dbReference>
<dbReference type="EMBL" id="JASXSX010000001">
    <property type="protein sequence ID" value="MDT3766900.1"/>
    <property type="molecule type" value="Genomic_DNA"/>
</dbReference>
<feature type="transmembrane region" description="Helical" evidence="2">
    <location>
        <begin position="330"/>
        <end position="359"/>
    </location>
</feature>
<feature type="compositionally biased region" description="Basic and acidic residues" evidence="1">
    <location>
        <begin position="56"/>
        <end position="72"/>
    </location>
</feature>
<evidence type="ECO:0000259" key="3">
    <source>
        <dbReference type="Pfam" id="PF10110"/>
    </source>
</evidence>
<feature type="transmembrane region" description="Helical" evidence="2">
    <location>
        <begin position="273"/>
        <end position="294"/>
    </location>
</feature>
<dbReference type="Pfam" id="PF10110">
    <property type="entry name" value="GPDPase_memb"/>
    <property type="match status" value="1"/>
</dbReference>
<feature type="transmembrane region" description="Helical" evidence="2">
    <location>
        <begin position="236"/>
        <end position="267"/>
    </location>
</feature>
<dbReference type="Proteomes" id="UP001247542">
    <property type="component" value="Unassembled WGS sequence"/>
</dbReference>
<feature type="transmembrane region" description="Helical" evidence="2">
    <location>
        <begin position="142"/>
        <end position="163"/>
    </location>
</feature>
<reference evidence="4 5" key="1">
    <citation type="submission" date="2023-06" db="EMBL/GenBank/DDBJ databases">
        <title>Draft genome sequence of Gleimia hominis type strain CCUG 57540T.</title>
        <authorList>
            <person name="Salva-Serra F."/>
            <person name="Cardew S."/>
            <person name="Jensie Markopoulos S."/>
            <person name="Ohlen M."/>
            <person name="Inganas E."/>
            <person name="Svensson-Stadler L."/>
            <person name="Moore E.R.B."/>
        </authorList>
    </citation>
    <scope>NUCLEOTIDE SEQUENCE [LARGE SCALE GENOMIC DNA]</scope>
    <source>
        <strain evidence="4 5">CCUG 57540</strain>
    </source>
</reference>
<comment type="caution">
    <text evidence="4">The sequence shown here is derived from an EMBL/GenBank/DDBJ whole genome shotgun (WGS) entry which is preliminary data.</text>
</comment>
<protein>
    <submittedName>
        <fullName evidence="4">Glycerophosphoryl diester phosphodiesterase membrane domain-containing protein</fullName>
    </submittedName>
</protein>
<organism evidence="4 5">
    <name type="scientific">Gleimia hominis</name>
    <dbReference type="NCBI Taxonomy" id="595468"/>
    <lineage>
        <taxon>Bacteria</taxon>
        <taxon>Bacillati</taxon>
        <taxon>Actinomycetota</taxon>
        <taxon>Actinomycetes</taxon>
        <taxon>Actinomycetales</taxon>
        <taxon>Actinomycetaceae</taxon>
        <taxon>Gleimia</taxon>
    </lineage>
</organism>
<evidence type="ECO:0000256" key="2">
    <source>
        <dbReference type="SAM" id="Phobius"/>
    </source>
</evidence>
<keyword evidence="2" id="KW-0472">Membrane</keyword>
<feature type="region of interest" description="Disordered" evidence="1">
    <location>
        <begin position="1"/>
        <end position="103"/>
    </location>
</feature>
<accession>A0ABU3I958</accession>
<feature type="domain" description="Glycerophosphoryl diester phosphodiesterase membrane" evidence="3">
    <location>
        <begin position="279"/>
        <end position="405"/>
    </location>
</feature>